<reference evidence="10" key="1">
    <citation type="submission" date="2023-03" db="EMBL/GenBank/DDBJ databases">
        <authorList>
            <person name="Steffen K."/>
            <person name="Cardenas P."/>
        </authorList>
    </citation>
    <scope>NUCLEOTIDE SEQUENCE</scope>
</reference>
<evidence type="ECO:0000256" key="8">
    <source>
        <dbReference type="ARBA" id="ARBA00023136"/>
    </source>
</evidence>
<comment type="similarity">
    <text evidence="2 9">Belongs to the chondroitin N-acetylgalactosaminyltransferase family.</text>
</comment>
<name>A0AA35W8M9_GEOBA</name>
<evidence type="ECO:0000313" key="10">
    <source>
        <dbReference type="EMBL" id="CAI8012233.1"/>
    </source>
</evidence>
<evidence type="ECO:0000256" key="2">
    <source>
        <dbReference type="ARBA" id="ARBA00009239"/>
    </source>
</evidence>
<evidence type="ECO:0000256" key="1">
    <source>
        <dbReference type="ARBA" id="ARBA00004447"/>
    </source>
</evidence>
<evidence type="ECO:0000256" key="5">
    <source>
        <dbReference type="ARBA" id="ARBA00022968"/>
    </source>
</evidence>
<evidence type="ECO:0000256" key="6">
    <source>
        <dbReference type="ARBA" id="ARBA00022989"/>
    </source>
</evidence>
<keyword evidence="5 9" id="KW-0735">Signal-anchor</keyword>
<evidence type="ECO:0000256" key="9">
    <source>
        <dbReference type="RuleBase" id="RU364016"/>
    </source>
</evidence>
<proteinExistence type="inferred from homology"/>
<dbReference type="GO" id="GO:0032580">
    <property type="term" value="C:Golgi cisterna membrane"/>
    <property type="evidence" value="ECO:0007669"/>
    <property type="project" value="UniProtKB-SubCell"/>
</dbReference>
<keyword evidence="4" id="KW-0812">Transmembrane</keyword>
<evidence type="ECO:0000313" key="11">
    <source>
        <dbReference type="Proteomes" id="UP001174909"/>
    </source>
</evidence>
<dbReference type="Gene3D" id="3.90.550.50">
    <property type="match status" value="1"/>
</dbReference>
<protein>
    <recommendedName>
        <fullName evidence="9">Hexosyltransferase</fullName>
        <ecNumber evidence="9">2.4.1.-</ecNumber>
    </recommendedName>
</protein>
<organism evidence="10 11">
    <name type="scientific">Geodia barretti</name>
    <name type="common">Barrett's horny sponge</name>
    <dbReference type="NCBI Taxonomy" id="519541"/>
    <lineage>
        <taxon>Eukaryota</taxon>
        <taxon>Metazoa</taxon>
        <taxon>Porifera</taxon>
        <taxon>Demospongiae</taxon>
        <taxon>Heteroscleromorpha</taxon>
        <taxon>Tetractinellida</taxon>
        <taxon>Astrophorina</taxon>
        <taxon>Geodiidae</taxon>
        <taxon>Geodia</taxon>
    </lineage>
</organism>
<keyword evidence="8" id="KW-0472">Membrane</keyword>
<comment type="caution">
    <text evidence="10">The sequence shown here is derived from an EMBL/GenBank/DDBJ whole genome shotgun (WGS) entry which is preliminary data.</text>
</comment>
<keyword evidence="11" id="KW-1185">Reference proteome</keyword>
<gene>
    <name evidence="10" type="ORF">GBAR_LOCUS7849</name>
</gene>
<comment type="subcellular location">
    <subcellularLocation>
        <location evidence="1 9">Golgi apparatus</location>
        <location evidence="1 9">Golgi stack membrane</location>
        <topology evidence="1 9">Single-pass type II membrane protein</topology>
    </subcellularLocation>
</comment>
<evidence type="ECO:0000256" key="7">
    <source>
        <dbReference type="ARBA" id="ARBA00023034"/>
    </source>
</evidence>
<keyword evidence="7 9" id="KW-0333">Golgi apparatus</keyword>
<dbReference type="InterPro" id="IPR008428">
    <property type="entry name" value="Chond_GalNAc"/>
</dbReference>
<dbReference type="InterPro" id="IPR051227">
    <property type="entry name" value="CS_glycosyltransferase"/>
</dbReference>
<accession>A0AA35W8M9</accession>
<evidence type="ECO:0000256" key="3">
    <source>
        <dbReference type="ARBA" id="ARBA00022679"/>
    </source>
</evidence>
<dbReference type="EMBL" id="CASHTH010001170">
    <property type="protein sequence ID" value="CAI8012233.1"/>
    <property type="molecule type" value="Genomic_DNA"/>
</dbReference>
<dbReference type="PANTHER" id="PTHR12369:SF11">
    <property type="entry name" value="HEXOSYLTRANSFERASE"/>
    <property type="match status" value="1"/>
</dbReference>
<dbReference type="Proteomes" id="UP001174909">
    <property type="component" value="Unassembled WGS sequence"/>
</dbReference>
<dbReference type="EC" id="2.4.1.-" evidence="9"/>
<keyword evidence="3 9" id="KW-0808">Transferase</keyword>
<dbReference type="AlphaFoldDB" id="A0AA35W8M9"/>
<dbReference type="PANTHER" id="PTHR12369">
    <property type="entry name" value="CHONDROITIN SYNTHASE"/>
    <property type="match status" value="1"/>
</dbReference>
<evidence type="ECO:0000256" key="4">
    <source>
        <dbReference type="ARBA" id="ARBA00022692"/>
    </source>
</evidence>
<dbReference type="Pfam" id="PF05679">
    <property type="entry name" value="CHGN"/>
    <property type="match status" value="1"/>
</dbReference>
<sequence length="555" mass="62951">MGGPGVVFSNAAMRAIGPHLNQCLSAVFLHDQQSSQKWNDDDVEIGRCISRKLDFQCSTSAESRLKFHTDYSGDSLRPLGLWSKPVFREIVSLHPVKDQRNMLSIHHFYKTLEFERQYEELFDLMSYTNDVCRSLPHHLVPPAFVSTGRCNLQMSVGGGEGGEGGQGSNYLVNRSTAVFSNPTNIYDDETHWKFFNRTSLFDIGGVSPRRPLSSSLQAELKHMEGLLRKYFLRMPDFRDFNMEEVLHGYVRFLPVTGREFRLRVKLSNKLEKNRVKFISVRLLRQLSQETAVSVEPTQTRPIHVILPLLIVDGRFREFLRNFVEQGLRKGITLSLVIVIFSEMNADLVEGIVKQLTRGFPKAVVTIAISEGQFSLPHAVETGMSVLSNSDIAFVTDINTRIRSDFWSRCRDNTRQGKQIYFPTPFSVYISNPKTSLVNSSSSYPINHWTGQWAFYSSKNFCVVKRDYLGVGRFKDASFPSYFYQRLLDSGGELEAFQGPDPGIYRLWPARTCSSLNSLPGRKACEALVMSHAHFPPADLADYLVAQDKLSSAFKS</sequence>
<keyword evidence="6" id="KW-1133">Transmembrane helix</keyword>
<dbReference type="GO" id="GO:0008376">
    <property type="term" value="F:acetylgalactosaminyltransferase activity"/>
    <property type="evidence" value="ECO:0007669"/>
    <property type="project" value="InterPro"/>
</dbReference>